<gene>
    <name evidence="4" type="ORF">AKO1_012413</name>
</gene>
<dbReference type="Gene3D" id="2.120.10.80">
    <property type="entry name" value="Kelch-type beta propeller"/>
    <property type="match status" value="2"/>
</dbReference>
<proteinExistence type="predicted"/>
<organism evidence="4 5">
    <name type="scientific">Acrasis kona</name>
    <dbReference type="NCBI Taxonomy" id="1008807"/>
    <lineage>
        <taxon>Eukaryota</taxon>
        <taxon>Discoba</taxon>
        <taxon>Heterolobosea</taxon>
        <taxon>Tetramitia</taxon>
        <taxon>Eutetramitia</taxon>
        <taxon>Acrasidae</taxon>
        <taxon>Acrasis</taxon>
    </lineage>
</organism>
<name>A0AAW2YYT0_9EUKA</name>
<dbReference type="InterPro" id="IPR015915">
    <property type="entry name" value="Kelch-typ_b-propeller"/>
</dbReference>
<evidence type="ECO:0000256" key="2">
    <source>
        <dbReference type="ARBA" id="ARBA00022737"/>
    </source>
</evidence>
<feature type="signal peptide" evidence="3">
    <location>
        <begin position="1"/>
        <end position="20"/>
    </location>
</feature>
<dbReference type="Pfam" id="PF24681">
    <property type="entry name" value="Kelch_KLHDC2_KLHL20_DRC7"/>
    <property type="match status" value="2"/>
</dbReference>
<evidence type="ECO:0000313" key="5">
    <source>
        <dbReference type="Proteomes" id="UP001431209"/>
    </source>
</evidence>
<protein>
    <submittedName>
        <fullName evidence="4">Acyl-CoA-binding domain-containing protein</fullName>
    </submittedName>
</protein>
<dbReference type="PANTHER" id="PTHR46093:SF18">
    <property type="entry name" value="FIBRONECTIN TYPE-III DOMAIN-CONTAINING PROTEIN"/>
    <property type="match status" value="1"/>
</dbReference>
<sequence>MTRVIIYSIAIISLFSIASCEIVANIKTINDAGRVPPSKRFGMGCEFIDDKMLVYGGMHMQQQYSNALFYYDTIENEWVWTNSKMGFNYNKSKIEAPAIRGQSMNRIGSHVYVFGGRAGGFGQYYSNYIYKYDPDETLLSPVYNKTDGPAQRQGHSTVVLDDRYLIVYGGSKELVVHDDVWAFDTLKLTWTQLPSSSFRSEGHRAVIKESVMYVFGGFFNRTFFDHVQMLYLDKNDLGNSAWTTLKVSGDRPKAYFTANLVGDQVYILGGVANGAALDDISVFNIKDKKWLKNPTTSGDKFFARQSHCTVVDKSNNRLLIFGGYQSQDTKFQDLLSFELTQKQEQKYDEL</sequence>
<dbReference type="PROSITE" id="PS51257">
    <property type="entry name" value="PROKAR_LIPOPROTEIN"/>
    <property type="match status" value="1"/>
</dbReference>
<feature type="chain" id="PRO_5043374442" evidence="3">
    <location>
        <begin position="21"/>
        <end position="350"/>
    </location>
</feature>
<evidence type="ECO:0000313" key="4">
    <source>
        <dbReference type="EMBL" id="KAL0481814.1"/>
    </source>
</evidence>
<accession>A0AAW2YYT0</accession>
<dbReference type="InterPro" id="IPR011043">
    <property type="entry name" value="Gal_Oxase/kelch_b-propeller"/>
</dbReference>
<dbReference type="EMBL" id="JAOPGA020000795">
    <property type="protein sequence ID" value="KAL0481814.1"/>
    <property type="molecule type" value="Genomic_DNA"/>
</dbReference>
<keyword evidence="5" id="KW-1185">Reference proteome</keyword>
<evidence type="ECO:0000256" key="1">
    <source>
        <dbReference type="ARBA" id="ARBA00022441"/>
    </source>
</evidence>
<dbReference type="Proteomes" id="UP001431209">
    <property type="component" value="Unassembled WGS sequence"/>
</dbReference>
<keyword evidence="1" id="KW-0880">Kelch repeat</keyword>
<dbReference type="PANTHER" id="PTHR46093">
    <property type="entry name" value="ACYL-COA-BINDING DOMAIN-CONTAINING PROTEIN 5"/>
    <property type="match status" value="1"/>
</dbReference>
<comment type="caution">
    <text evidence="4">The sequence shown here is derived from an EMBL/GenBank/DDBJ whole genome shotgun (WGS) entry which is preliminary data.</text>
</comment>
<reference evidence="4 5" key="1">
    <citation type="submission" date="2024-03" db="EMBL/GenBank/DDBJ databases">
        <title>The Acrasis kona genome and developmental transcriptomes reveal deep origins of eukaryotic multicellular pathways.</title>
        <authorList>
            <person name="Sheikh S."/>
            <person name="Fu C.-J."/>
            <person name="Brown M.W."/>
            <person name="Baldauf S.L."/>
        </authorList>
    </citation>
    <scope>NUCLEOTIDE SEQUENCE [LARGE SCALE GENOMIC DNA]</scope>
    <source>
        <strain evidence="4 5">ATCC MYA-3509</strain>
    </source>
</reference>
<dbReference type="SUPFAM" id="SSF50965">
    <property type="entry name" value="Galactose oxidase, central domain"/>
    <property type="match status" value="1"/>
</dbReference>
<keyword evidence="3" id="KW-0732">Signal</keyword>
<keyword evidence="2" id="KW-0677">Repeat</keyword>
<evidence type="ECO:0000256" key="3">
    <source>
        <dbReference type="SAM" id="SignalP"/>
    </source>
</evidence>
<dbReference type="SUPFAM" id="SSF117281">
    <property type="entry name" value="Kelch motif"/>
    <property type="match status" value="1"/>
</dbReference>
<dbReference type="AlphaFoldDB" id="A0AAW2YYT0"/>